<dbReference type="PANTHER" id="PTHR30098:SF2">
    <property type="entry name" value="LEUCYL_PHENYLALANYL-TRNA--PROTEIN TRANSFERASE"/>
    <property type="match status" value="1"/>
</dbReference>
<dbReference type="FunFam" id="3.40.630.70:FF:000001">
    <property type="entry name" value="Leucyl/phenylalanyl-tRNA--protein transferase"/>
    <property type="match status" value="1"/>
</dbReference>
<reference evidence="5 6" key="1">
    <citation type="submission" date="2017-03" db="EMBL/GenBank/DDBJ databases">
        <authorList>
            <person name="Afonso C.L."/>
            <person name="Miller P.J."/>
            <person name="Scott M.A."/>
            <person name="Spackman E."/>
            <person name="Goraichik I."/>
            <person name="Dimitrov K.M."/>
            <person name="Suarez D.L."/>
            <person name="Swayne D.E."/>
        </authorList>
    </citation>
    <scope>NUCLEOTIDE SEQUENCE [LARGE SCALE GENOMIC DNA]</scope>
    <source>
        <strain evidence="5 6">CECT 7971</strain>
    </source>
</reference>
<organism evidence="5 6">
    <name type="scientific">Pacificibacter marinus</name>
    <dbReference type="NCBI Taxonomy" id="658057"/>
    <lineage>
        <taxon>Bacteria</taxon>
        <taxon>Pseudomonadati</taxon>
        <taxon>Pseudomonadota</taxon>
        <taxon>Alphaproteobacteria</taxon>
        <taxon>Rhodobacterales</taxon>
        <taxon>Roseobacteraceae</taxon>
        <taxon>Pacificibacter</taxon>
    </lineage>
</organism>
<keyword evidence="1 4" id="KW-0963">Cytoplasm</keyword>
<dbReference type="InterPro" id="IPR042203">
    <property type="entry name" value="Leu/Phe-tRNA_Trfase_C"/>
</dbReference>
<evidence type="ECO:0000313" key="6">
    <source>
        <dbReference type="Proteomes" id="UP000193307"/>
    </source>
</evidence>
<accession>A0A1Y5TC22</accession>
<dbReference type="EMBL" id="FWFW01000010">
    <property type="protein sequence ID" value="SLN56983.1"/>
    <property type="molecule type" value="Genomic_DNA"/>
</dbReference>
<dbReference type="InterPro" id="IPR004616">
    <property type="entry name" value="Leu/Phe-tRNA_Trfase"/>
</dbReference>
<comment type="catalytic activity">
    <reaction evidence="4">
        <text>L-phenylalanyl-tRNA(Phe) + an N-terminal L-alpha-aminoacyl-[protein] = an N-terminal L-phenylalanyl-L-alpha-aminoacyl-[protein] + tRNA(Phe)</text>
        <dbReference type="Rhea" id="RHEA:43632"/>
        <dbReference type="Rhea" id="RHEA-COMP:9668"/>
        <dbReference type="Rhea" id="RHEA-COMP:9699"/>
        <dbReference type="Rhea" id="RHEA-COMP:10636"/>
        <dbReference type="Rhea" id="RHEA-COMP:10637"/>
        <dbReference type="ChEBI" id="CHEBI:78442"/>
        <dbReference type="ChEBI" id="CHEBI:78531"/>
        <dbReference type="ChEBI" id="CHEBI:78597"/>
        <dbReference type="ChEBI" id="CHEBI:83561"/>
        <dbReference type="EC" id="2.3.2.6"/>
    </reaction>
</comment>
<dbReference type="GO" id="GO:0030163">
    <property type="term" value="P:protein catabolic process"/>
    <property type="evidence" value="ECO:0007669"/>
    <property type="project" value="UniProtKB-UniRule"/>
</dbReference>
<dbReference type="InterPro" id="IPR016181">
    <property type="entry name" value="Acyl_CoA_acyltransferase"/>
</dbReference>
<dbReference type="PANTHER" id="PTHR30098">
    <property type="entry name" value="LEUCYL/PHENYLALANYL-TRNA--PROTEIN TRANSFERASE"/>
    <property type="match status" value="1"/>
</dbReference>
<comment type="catalytic activity">
    <reaction evidence="4">
        <text>N-terminal L-arginyl-[protein] + L-leucyl-tRNA(Leu) = N-terminal L-leucyl-L-arginyl-[protein] + tRNA(Leu) + H(+)</text>
        <dbReference type="Rhea" id="RHEA:50416"/>
        <dbReference type="Rhea" id="RHEA-COMP:9613"/>
        <dbReference type="Rhea" id="RHEA-COMP:9622"/>
        <dbReference type="Rhea" id="RHEA-COMP:12672"/>
        <dbReference type="Rhea" id="RHEA-COMP:12673"/>
        <dbReference type="ChEBI" id="CHEBI:15378"/>
        <dbReference type="ChEBI" id="CHEBI:64719"/>
        <dbReference type="ChEBI" id="CHEBI:78442"/>
        <dbReference type="ChEBI" id="CHEBI:78494"/>
        <dbReference type="ChEBI" id="CHEBI:133044"/>
        <dbReference type="EC" id="2.3.2.6"/>
    </reaction>
</comment>
<dbReference type="Proteomes" id="UP000193307">
    <property type="component" value="Unassembled WGS sequence"/>
</dbReference>
<name>A0A1Y5TC22_9RHOB</name>
<dbReference type="HAMAP" id="MF_00688">
    <property type="entry name" value="Leu_Phe_trans"/>
    <property type="match status" value="1"/>
</dbReference>
<dbReference type="AlphaFoldDB" id="A0A1Y5TC22"/>
<evidence type="ECO:0000313" key="5">
    <source>
        <dbReference type="EMBL" id="SLN56983.1"/>
    </source>
</evidence>
<evidence type="ECO:0000256" key="3">
    <source>
        <dbReference type="ARBA" id="ARBA00023315"/>
    </source>
</evidence>
<evidence type="ECO:0000256" key="4">
    <source>
        <dbReference type="HAMAP-Rule" id="MF_00688"/>
    </source>
</evidence>
<comment type="catalytic activity">
    <reaction evidence="4">
        <text>N-terminal L-lysyl-[protein] + L-leucyl-tRNA(Leu) = N-terminal L-leucyl-L-lysyl-[protein] + tRNA(Leu) + H(+)</text>
        <dbReference type="Rhea" id="RHEA:12340"/>
        <dbReference type="Rhea" id="RHEA-COMP:9613"/>
        <dbReference type="Rhea" id="RHEA-COMP:9622"/>
        <dbReference type="Rhea" id="RHEA-COMP:12670"/>
        <dbReference type="Rhea" id="RHEA-COMP:12671"/>
        <dbReference type="ChEBI" id="CHEBI:15378"/>
        <dbReference type="ChEBI" id="CHEBI:65249"/>
        <dbReference type="ChEBI" id="CHEBI:78442"/>
        <dbReference type="ChEBI" id="CHEBI:78494"/>
        <dbReference type="ChEBI" id="CHEBI:133043"/>
        <dbReference type="EC" id="2.3.2.6"/>
    </reaction>
</comment>
<gene>
    <name evidence="4 5" type="primary">aat</name>
    <name evidence="5" type="ORF">PAM7971_02952</name>
</gene>
<proteinExistence type="inferred from homology"/>
<comment type="subcellular location">
    <subcellularLocation>
        <location evidence="4">Cytoplasm</location>
    </subcellularLocation>
</comment>
<evidence type="ECO:0000256" key="2">
    <source>
        <dbReference type="ARBA" id="ARBA00022679"/>
    </source>
</evidence>
<keyword evidence="6" id="KW-1185">Reference proteome</keyword>
<comment type="function">
    <text evidence="4">Functions in the N-end rule pathway of protein degradation where it conjugates Leu, Phe and, less efficiently, Met from aminoacyl-tRNAs to the N-termini of proteins containing an N-terminal arginine or lysine.</text>
</comment>
<keyword evidence="2 4" id="KW-0808">Transferase</keyword>
<dbReference type="GO" id="GO:0008914">
    <property type="term" value="F:leucyl-tRNA--protein transferase activity"/>
    <property type="evidence" value="ECO:0007669"/>
    <property type="project" value="UniProtKB-UniRule"/>
</dbReference>
<dbReference type="EC" id="2.3.2.6" evidence="4"/>
<keyword evidence="3 4" id="KW-0012">Acyltransferase</keyword>
<sequence>MGGLFFCLISFTSRIFFCATRRFNAPMDHTTLTPQMMLNAYANGVFPMSDSRDDPNLFWVDPTDRGIFPLNGFHISKSLAKTIRSGRFSIRFNTDFDAVVEGCADRPETWINDTIFDLYRQLHRTGFCHSLEVLEGQDLVGGVYGITLGTAFFGESMFSKRTDASKVALAYLVARLRTTGFTLFDTQFITPHLASLGATEIPRAQYHQLLEKALEHRADIEALSAPLTPQDVMQVNGQTS</sequence>
<dbReference type="Gene3D" id="3.40.630.70">
    <property type="entry name" value="Leucyl/phenylalanyl-tRNA-protein transferase, C-terminal domain"/>
    <property type="match status" value="1"/>
</dbReference>
<dbReference type="Pfam" id="PF03588">
    <property type="entry name" value="Leu_Phe_trans"/>
    <property type="match status" value="1"/>
</dbReference>
<dbReference type="STRING" id="658057.SAMN04488032_11490"/>
<evidence type="ECO:0000256" key="1">
    <source>
        <dbReference type="ARBA" id="ARBA00022490"/>
    </source>
</evidence>
<protein>
    <recommendedName>
        <fullName evidence="4">Leucyl/phenylalanyl-tRNA--protein transferase</fullName>
        <ecNumber evidence="4">2.3.2.6</ecNumber>
    </recommendedName>
    <alternativeName>
        <fullName evidence="4">L/F-transferase</fullName>
    </alternativeName>
    <alternativeName>
        <fullName evidence="4">Leucyltransferase</fullName>
    </alternativeName>
    <alternativeName>
        <fullName evidence="4">Phenyalanyltransferase</fullName>
    </alternativeName>
</protein>
<dbReference type="GO" id="GO:0005737">
    <property type="term" value="C:cytoplasm"/>
    <property type="evidence" value="ECO:0007669"/>
    <property type="project" value="UniProtKB-SubCell"/>
</dbReference>
<comment type="similarity">
    <text evidence="4">Belongs to the L/F-transferase family.</text>
</comment>
<dbReference type="NCBIfam" id="TIGR00667">
    <property type="entry name" value="aat"/>
    <property type="match status" value="1"/>
</dbReference>
<dbReference type="SUPFAM" id="SSF55729">
    <property type="entry name" value="Acyl-CoA N-acyltransferases (Nat)"/>
    <property type="match status" value="1"/>
</dbReference>